<dbReference type="AlphaFoldDB" id="A0AAX6GKF6"/>
<proteinExistence type="predicted"/>
<dbReference type="FunFam" id="1.25.40.10:FF:000090">
    <property type="entry name" value="Pentatricopeptide repeat-containing protein, chloroplastic"/>
    <property type="match status" value="1"/>
</dbReference>
<dbReference type="Pfam" id="PF01535">
    <property type="entry name" value="PPR"/>
    <property type="match status" value="2"/>
</dbReference>
<dbReference type="InterPro" id="IPR002885">
    <property type="entry name" value="PPR_rpt"/>
</dbReference>
<dbReference type="Proteomes" id="UP001140949">
    <property type="component" value="Unassembled WGS sequence"/>
</dbReference>
<protein>
    <submittedName>
        <fullName evidence="4">Pentatricopeptide repeat-containing protein, mitochondrial</fullName>
    </submittedName>
</protein>
<dbReference type="PANTHER" id="PTHR47926:SF453">
    <property type="entry name" value="PENTATRICOPEPTIDE REPEAT (PPR) SUPERFAMILY PROTEIN"/>
    <property type="match status" value="1"/>
</dbReference>
<comment type="caution">
    <text evidence="4">The sequence shown here is derived from an EMBL/GenBank/DDBJ whole genome shotgun (WGS) entry which is preliminary data.</text>
</comment>
<evidence type="ECO:0000313" key="3">
    <source>
        <dbReference type="EMBL" id="KAJ6813429.1"/>
    </source>
</evidence>
<dbReference type="EMBL" id="JANAVB010018993">
    <property type="protein sequence ID" value="KAJ6829180.1"/>
    <property type="molecule type" value="Genomic_DNA"/>
</dbReference>
<accession>A0AAX6GKF6</accession>
<gene>
    <name evidence="3" type="ORF">M6B38_144060</name>
    <name evidence="4" type="ORF">M6B38_360240</name>
</gene>
<dbReference type="Gene3D" id="1.25.40.10">
    <property type="entry name" value="Tetratricopeptide repeat domain"/>
    <property type="match status" value="4"/>
</dbReference>
<dbReference type="EMBL" id="JANAVB010030419">
    <property type="protein sequence ID" value="KAJ6813429.1"/>
    <property type="molecule type" value="Genomic_DNA"/>
</dbReference>
<evidence type="ECO:0000313" key="4">
    <source>
        <dbReference type="EMBL" id="KAJ6829180.1"/>
    </source>
</evidence>
<feature type="repeat" description="PPR" evidence="2">
    <location>
        <begin position="219"/>
        <end position="253"/>
    </location>
</feature>
<dbReference type="PANTHER" id="PTHR47926">
    <property type="entry name" value="PENTATRICOPEPTIDE REPEAT-CONTAINING PROTEIN"/>
    <property type="match status" value="1"/>
</dbReference>
<dbReference type="Pfam" id="PF13041">
    <property type="entry name" value="PPR_2"/>
    <property type="match status" value="3"/>
</dbReference>
<evidence type="ECO:0000256" key="2">
    <source>
        <dbReference type="PROSITE-ProRule" id="PRU00708"/>
    </source>
</evidence>
<dbReference type="GO" id="GO:0003723">
    <property type="term" value="F:RNA binding"/>
    <property type="evidence" value="ECO:0007669"/>
    <property type="project" value="InterPro"/>
</dbReference>
<reference evidence="4" key="1">
    <citation type="journal article" date="2023" name="GigaByte">
        <title>Genome assembly of the bearded iris, Iris pallida Lam.</title>
        <authorList>
            <person name="Bruccoleri R.E."/>
            <person name="Oakeley E.J."/>
            <person name="Faust A.M.E."/>
            <person name="Altorfer M."/>
            <person name="Dessus-Babus S."/>
            <person name="Burckhardt D."/>
            <person name="Oertli M."/>
            <person name="Naumann U."/>
            <person name="Petersen F."/>
            <person name="Wong J."/>
        </authorList>
    </citation>
    <scope>NUCLEOTIDE SEQUENCE</scope>
    <source>
        <strain evidence="4">GSM-AAB239-AS_SAM_17_03QT</strain>
    </source>
</reference>
<dbReference type="GO" id="GO:0009451">
    <property type="term" value="P:RNA modification"/>
    <property type="evidence" value="ECO:0007669"/>
    <property type="project" value="InterPro"/>
</dbReference>
<dbReference type="NCBIfam" id="TIGR00756">
    <property type="entry name" value="PPR"/>
    <property type="match status" value="5"/>
</dbReference>
<evidence type="ECO:0000256" key="1">
    <source>
        <dbReference type="ARBA" id="ARBA00022737"/>
    </source>
</evidence>
<keyword evidence="1" id="KW-0677">Repeat</keyword>
<dbReference type="InterPro" id="IPR046960">
    <property type="entry name" value="PPR_At4g14850-like_plant"/>
</dbReference>
<evidence type="ECO:0000313" key="5">
    <source>
        <dbReference type="Proteomes" id="UP001140949"/>
    </source>
</evidence>
<name>A0AAX6GKF6_IRIPA</name>
<sequence>MLLSGIDPDRGPLYSKLVALYASCGDGESSALLFRALHKPTAFAWNWIILASAFRGDHSRALRSFAQMLRGVTGVRPNERSFAYALKACVGLLDMKRGKELHCVATASGLEPDVSVANALIDMYCKCGVGGGVGLEFARRLFDKMPERSVVTWTCMISGYSCAGNLEEAWVLFESMKCASIVPNGFTWNAMIAGYARNPEFGSALRLLKEMKDEGLEPDLVSWNAVVAGLSRNGRSSEALGLLGEMIATGIRPNAVTIAGLLPACGKIGSLRKGKEVHGLIYRAELHANVFTETALVDVYSKCGSPGHARRVFDRMEVKNATTYNAMIGCHGKHGEVELSIALFGRMRREGFGVDEVTYTCLLSACRHVGLVDEGLEIFRSMKDTEVEPGREHYACIVDLLCHAGRLEEAYELVKKIPVHDSVVGAFAAGCRVHGRGDMAEIAAKELGGPAGAVLLSNMYAEGGRWESVEDVRKSMKDRGVCKMPGCSWVEEKKLSDGFLTFGKE</sequence>
<dbReference type="Pfam" id="PF20431">
    <property type="entry name" value="E_motif"/>
    <property type="match status" value="1"/>
</dbReference>
<dbReference type="InterPro" id="IPR011990">
    <property type="entry name" value="TPR-like_helical_dom_sf"/>
</dbReference>
<feature type="repeat" description="PPR" evidence="2">
    <location>
        <begin position="320"/>
        <end position="354"/>
    </location>
</feature>
<feature type="repeat" description="PPR" evidence="2">
    <location>
        <begin position="149"/>
        <end position="183"/>
    </location>
</feature>
<feature type="repeat" description="PPR" evidence="2">
    <location>
        <begin position="184"/>
        <end position="218"/>
    </location>
</feature>
<feature type="repeat" description="PPR" evidence="2">
    <location>
        <begin position="355"/>
        <end position="389"/>
    </location>
</feature>
<dbReference type="PROSITE" id="PS51375">
    <property type="entry name" value="PPR"/>
    <property type="match status" value="5"/>
</dbReference>
<keyword evidence="5" id="KW-1185">Reference proteome</keyword>
<reference evidence="4" key="2">
    <citation type="submission" date="2023-04" db="EMBL/GenBank/DDBJ databases">
        <authorList>
            <person name="Bruccoleri R.E."/>
            <person name="Oakeley E.J."/>
            <person name="Faust A.-M."/>
            <person name="Dessus-Babus S."/>
            <person name="Altorfer M."/>
            <person name="Burckhardt D."/>
            <person name="Oertli M."/>
            <person name="Naumann U."/>
            <person name="Petersen F."/>
            <person name="Wong J."/>
        </authorList>
    </citation>
    <scope>NUCLEOTIDE SEQUENCE</scope>
    <source>
        <strain evidence="4">GSM-AAB239-AS_SAM_17_03QT</strain>
        <tissue evidence="4">Leaf</tissue>
    </source>
</reference>
<organism evidence="4 5">
    <name type="scientific">Iris pallida</name>
    <name type="common">Sweet iris</name>
    <dbReference type="NCBI Taxonomy" id="29817"/>
    <lineage>
        <taxon>Eukaryota</taxon>
        <taxon>Viridiplantae</taxon>
        <taxon>Streptophyta</taxon>
        <taxon>Embryophyta</taxon>
        <taxon>Tracheophyta</taxon>
        <taxon>Spermatophyta</taxon>
        <taxon>Magnoliopsida</taxon>
        <taxon>Liliopsida</taxon>
        <taxon>Asparagales</taxon>
        <taxon>Iridaceae</taxon>
        <taxon>Iridoideae</taxon>
        <taxon>Irideae</taxon>
        <taxon>Iris</taxon>
    </lineage>
</organism>
<dbReference type="InterPro" id="IPR046848">
    <property type="entry name" value="E_motif"/>
</dbReference>